<dbReference type="GO" id="GO:0015179">
    <property type="term" value="F:L-amino acid transmembrane transporter activity"/>
    <property type="evidence" value="ECO:0007669"/>
    <property type="project" value="TreeGrafter"/>
</dbReference>
<feature type="transmembrane region" description="Helical" evidence="4">
    <location>
        <begin position="354"/>
        <end position="378"/>
    </location>
</feature>
<dbReference type="GO" id="GO:0016020">
    <property type="term" value="C:membrane"/>
    <property type="evidence" value="ECO:0007669"/>
    <property type="project" value="TreeGrafter"/>
</dbReference>
<keyword evidence="4" id="KW-0812">Transmembrane</keyword>
<keyword evidence="3" id="KW-0029">Amino-acid transport</keyword>
<comment type="similarity">
    <text evidence="1">Belongs to the amino acid/polyamine transporter 2 family.</text>
</comment>
<proteinExistence type="inferred from homology"/>
<feature type="transmembrane region" description="Helical" evidence="4">
    <location>
        <begin position="290"/>
        <end position="311"/>
    </location>
</feature>
<feature type="transmembrane region" description="Helical" evidence="4">
    <location>
        <begin position="250"/>
        <end position="270"/>
    </location>
</feature>
<dbReference type="RefSeq" id="XP_068351082.1">
    <property type="nucleotide sequence ID" value="XM_068510409.1"/>
</dbReference>
<organism evidence="5 6">
    <name type="scientific">Tritrichomonas foetus</name>
    <dbReference type="NCBI Taxonomy" id="1144522"/>
    <lineage>
        <taxon>Eukaryota</taxon>
        <taxon>Metamonada</taxon>
        <taxon>Parabasalia</taxon>
        <taxon>Tritrichomonadida</taxon>
        <taxon>Tritrichomonadidae</taxon>
        <taxon>Tritrichomonas</taxon>
    </lineage>
</organism>
<dbReference type="Proteomes" id="UP000179807">
    <property type="component" value="Unassembled WGS sequence"/>
</dbReference>
<reference evidence="5" key="1">
    <citation type="submission" date="2016-10" db="EMBL/GenBank/DDBJ databases">
        <authorList>
            <person name="Benchimol M."/>
            <person name="Almeida L.G."/>
            <person name="Vasconcelos A.T."/>
            <person name="Perreira-Neves A."/>
            <person name="Rosa I.A."/>
            <person name="Tasca T."/>
            <person name="Bogo M.R."/>
            <person name="de Souza W."/>
        </authorList>
    </citation>
    <scope>NUCLEOTIDE SEQUENCE [LARGE SCALE GENOMIC DNA]</scope>
    <source>
        <strain evidence="5">K</strain>
    </source>
</reference>
<accession>A0A1J4JGY0</accession>
<evidence type="ECO:0000256" key="2">
    <source>
        <dbReference type="ARBA" id="ARBA00022448"/>
    </source>
</evidence>
<evidence type="ECO:0000313" key="5">
    <source>
        <dbReference type="EMBL" id="OHS97945.1"/>
    </source>
</evidence>
<feature type="transmembrane region" description="Helical" evidence="4">
    <location>
        <begin position="54"/>
        <end position="78"/>
    </location>
</feature>
<evidence type="ECO:0000256" key="3">
    <source>
        <dbReference type="ARBA" id="ARBA00022970"/>
    </source>
</evidence>
<dbReference type="AlphaFoldDB" id="A0A1J4JGY0"/>
<gene>
    <name evidence="5" type="ORF">TRFO_35708</name>
</gene>
<evidence type="ECO:0000313" key="6">
    <source>
        <dbReference type="Proteomes" id="UP000179807"/>
    </source>
</evidence>
<feature type="transmembrane region" description="Helical" evidence="4">
    <location>
        <begin position="173"/>
        <end position="194"/>
    </location>
</feature>
<feature type="transmembrane region" description="Helical" evidence="4">
    <location>
        <begin position="145"/>
        <end position="161"/>
    </location>
</feature>
<evidence type="ECO:0000256" key="1">
    <source>
        <dbReference type="ARBA" id="ARBA00008066"/>
    </source>
</evidence>
<feature type="transmembrane region" description="Helical" evidence="4">
    <location>
        <begin position="26"/>
        <end position="48"/>
    </location>
</feature>
<keyword evidence="4" id="KW-0472">Membrane</keyword>
<dbReference type="EMBL" id="MLAK01001083">
    <property type="protein sequence ID" value="OHS97945.1"/>
    <property type="molecule type" value="Genomic_DNA"/>
</dbReference>
<protein>
    <recommendedName>
        <fullName evidence="7">Transmembrane amino acid transporter protein</fullName>
    </recommendedName>
</protein>
<feature type="transmembrane region" description="Helical" evidence="4">
    <location>
        <begin position="214"/>
        <end position="238"/>
    </location>
</feature>
<keyword evidence="6" id="KW-1185">Reference proteome</keyword>
<evidence type="ECO:0000256" key="4">
    <source>
        <dbReference type="SAM" id="Phobius"/>
    </source>
</evidence>
<dbReference type="VEuPathDB" id="TrichDB:TRFO_35708"/>
<dbReference type="PANTHER" id="PTHR22950:SF458">
    <property type="entry name" value="SODIUM-COUPLED NEUTRAL AMINO ACID TRANSPORTER 11-RELATED"/>
    <property type="match status" value="1"/>
</dbReference>
<comment type="caution">
    <text evidence="5">The sequence shown here is derived from an EMBL/GenBank/DDBJ whole genome shotgun (WGS) entry which is preliminary data.</text>
</comment>
<feature type="transmembrane region" description="Helical" evidence="4">
    <location>
        <begin position="390"/>
        <end position="414"/>
    </location>
</feature>
<keyword evidence="2" id="KW-0813">Transport</keyword>
<dbReference type="GeneID" id="94845113"/>
<dbReference type="PANTHER" id="PTHR22950">
    <property type="entry name" value="AMINO ACID TRANSPORTER"/>
    <property type="match status" value="1"/>
</dbReference>
<evidence type="ECO:0008006" key="7">
    <source>
        <dbReference type="Google" id="ProtNLM"/>
    </source>
</evidence>
<keyword evidence="4" id="KW-1133">Transmembrane helix</keyword>
<feature type="transmembrane region" description="Helical" evidence="4">
    <location>
        <begin position="99"/>
        <end position="116"/>
    </location>
</feature>
<name>A0A1J4JGY0_9EUKA</name>
<sequence length="415" mass="48061">MNIEFDSSLANDDDDVILRPNTTSTLSTFSCFIIFINGFLGVGFFYNSRHFRCGLIFTTIVNFIVAFLAYYGSWMLIYAMKIRKTTYFETIWKASGYKATFLISLFIAAPCLGYTANDMSHMNYAFKTFIQSVFVDAPTWLTDPYLFNFFLIFIVYLPSSWRHDLKALQIFSFIKLFIVTTLIILCIYWCCIGIKEDGFDPNNQVTMFNFSEDFVLCASELIGTYVSYPFIFVVLNAMHNLTYNRAKSTIKSSFITFSLLLEVVGIFQYFTLYNIEIETPFLYLLDNSQLSVKIGLATYILYYVCTLPVFIEPMRLSSIFIVSITEDLPQFTWSSMEIIWLLTASLFSTLTNSYISLLTTLLTIASLIMQFITPPLMLYKVMYTLPKYHWIAIILFIILGCIFSIYLLVSIYYIF</sequence>